<accession>A0A815U7M1</accession>
<evidence type="ECO:0000313" key="1">
    <source>
        <dbReference type="EMBL" id="CAF1471245.1"/>
    </source>
</evidence>
<protein>
    <submittedName>
        <fullName evidence="2">Uncharacterized protein</fullName>
    </submittedName>
</protein>
<dbReference type="Proteomes" id="UP000663855">
    <property type="component" value="Unassembled WGS sequence"/>
</dbReference>
<dbReference type="Proteomes" id="UP000681720">
    <property type="component" value="Unassembled WGS sequence"/>
</dbReference>
<dbReference type="Proteomes" id="UP000663834">
    <property type="component" value="Unassembled WGS sequence"/>
</dbReference>
<dbReference type="EMBL" id="CAJOBJ010374691">
    <property type="protein sequence ID" value="CAF5225003.1"/>
    <property type="molecule type" value="Genomic_DNA"/>
</dbReference>
<feature type="non-terminal residue" evidence="2">
    <location>
        <position position="1"/>
    </location>
</feature>
<reference evidence="2" key="1">
    <citation type="submission" date="2021-02" db="EMBL/GenBank/DDBJ databases">
        <authorList>
            <person name="Nowell W R."/>
        </authorList>
    </citation>
    <scope>NUCLEOTIDE SEQUENCE</scope>
</reference>
<evidence type="ECO:0000313" key="2">
    <source>
        <dbReference type="EMBL" id="CAF1512166.1"/>
    </source>
</evidence>
<comment type="caution">
    <text evidence="2">The sequence shown here is derived from an EMBL/GenBank/DDBJ whole genome shotgun (WGS) entry which is preliminary data.</text>
</comment>
<evidence type="ECO:0000313" key="5">
    <source>
        <dbReference type="Proteomes" id="UP000663834"/>
    </source>
</evidence>
<dbReference type="EMBL" id="CAJNOV010011953">
    <property type="protein sequence ID" value="CAF1471245.1"/>
    <property type="molecule type" value="Genomic_DNA"/>
</dbReference>
<evidence type="ECO:0000313" key="4">
    <source>
        <dbReference type="EMBL" id="CAF5225003.1"/>
    </source>
</evidence>
<dbReference type="OrthoDB" id="5964882at2759"/>
<evidence type="ECO:0000313" key="3">
    <source>
        <dbReference type="EMBL" id="CAF5162451.1"/>
    </source>
</evidence>
<dbReference type="AlphaFoldDB" id="A0A815U7M1"/>
<dbReference type="Proteomes" id="UP000681967">
    <property type="component" value="Unassembled WGS sequence"/>
</dbReference>
<organism evidence="2 5">
    <name type="scientific">Rotaria magnacalcarata</name>
    <dbReference type="NCBI Taxonomy" id="392030"/>
    <lineage>
        <taxon>Eukaryota</taxon>
        <taxon>Metazoa</taxon>
        <taxon>Spiralia</taxon>
        <taxon>Gnathifera</taxon>
        <taxon>Rotifera</taxon>
        <taxon>Eurotatoria</taxon>
        <taxon>Bdelloidea</taxon>
        <taxon>Philodinida</taxon>
        <taxon>Philodinidae</taxon>
        <taxon>Rotaria</taxon>
    </lineage>
</organism>
<dbReference type="EMBL" id="CAJNOW010007370">
    <property type="protein sequence ID" value="CAF1512166.1"/>
    <property type="molecule type" value="Genomic_DNA"/>
</dbReference>
<name>A0A815U7M1_9BILA</name>
<sequence>MLTITGPTAGNYYLVAAQAEDFITNTSTNPMSSVPIQVLVYVYAFTNCTLKPLLMTDMTSADCLGAQVGVNFTIEFTAINLCGSDREITDIATLSFPTIIKSALVQSPTNTSIWSMQMTWVPTATQVGSQV</sequence>
<gene>
    <name evidence="3" type="ORF">BYL167_LOCUS74987</name>
    <name evidence="1" type="ORF">CJN711_LOCUS25673</name>
    <name evidence="4" type="ORF">GIL414_LOCUS86388</name>
    <name evidence="2" type="ORF">KQP761_LOCUS15220</name>
</gene>
<dbReference type="EMBL" id="CAJOBH010267880">
    <property type="protein sequence ID" value="CAF5162451.1"/>
    <property type="molecule type" value="Genomic_DNA"/>
</dbReference>
<proteinExistence type="predicted"/>